<evidence type="ECO:0000313" key="1">
    <source>
        <dbReference type="EMBL" id="TVU30341.1"/>
    </source>
</evidence>
<dbReference type="EMBL" id="RWGY01000011">
    <property type="protein sequence ID" value="TVU30341.1"/>
    <property type="molecule type" value="Genomic_DNA"/>
</dbReference>
<accession>A0A5J9V4N1</accession>
<dbReference type="Proteomes" id="UP000324897">
    <property type="component" value="Chromosome 1"/>
</dbReference>
<sequence length="59" mass="6480">MTTSVGKMDSVIDRDDEIDHVVCTLCHKTKNNAMLVDRRMSAIQPSPRSSSSGSFIVVI</sequence>
<comment type="caution">
    <text evidence="1">The sequence shown here is derived from an EMBL/GenBank/DDBJ whole genome shotgun (WGS) entry which is preliminary data.</text>
</comment>
<protein>
    <submittedName>
        <fullName evidence="1">Uncharacterized protein</fullName>
    </submittedName>
</protein>
<feature type="non-terminal residue" evidence="1">
    <location>
        <position position="1"/>
    </location>
</feature>
<reference evidence="1 2" key="1">
    <citation type="journal article" date="2019" name="Sci. Rep.">
        <title>A high-quality genome of Eragrostis curvula grass provides insights into Poaceae evolution and supports new strategies to enhance forage quality.</title>
        <authorList>
            <person name="Carballo J."/>
            <person name="Santos B.A.C.M."/>
            <person name="Zappacosta D."/>
            <person name="Garbus I."/>
            <person name="Selva J.P."/>
            <person name="Gallo C.A."/>
            <person name="Diaz A."/>
            <person name="Albertini E."/>
            <person name="Caccamo M."/>
            <person name="Echenique V."/>
        </authorList>
    </citation>
    <scope>NUCLEOTIDE SEQUENCE [LARGE SCALE GENOMIC DNA]</scope>
    <source>
        <strain evidence="2">cv. Victoria</strain>
        <tissue evidence="1">Leaf</tissue>
    </source>
</reference>
<proteinExistence type="predicted"/>
<dbReference type="Gramene" id="TVU30341">
    <property type="protein sequence ID" value="TVU30341"/>
    <property type="gene ID" value="EJB05_21956"/>
</dbReference>
<name>A0A5J9V4N1_9POAL</name>
<keyword evidence="2" id="KW-1185">Reference proteome</keyword>
<gene>
    <name evidence="1" type="ORF">EJB05_21956</name>
</gene>
<dbReference type="AlphaFoldDB" id="A0A5J9V4N1"/>
<evidence type="ECO:0000313" key="2">
    <source>
        <dbReference type="Proteomes" id="UP000324897"/>
    </source>
</evidence>
<organism evidence="1 2">
    <name type="scientific">Eragrostis curvula</name>
    <name type="common">weeping love grass</name>
    <dbReference type="NCBI Taxonomy" id="38414"/>
    <lineage>
        <taxon>Eukaryota</taxon>
        <taxon>Viridiplantae</taxon>
        <taxon>Streptophyta</taxon>
        <taxon>Embryophyta</taxon>
        <taxon>Tracheophyta</taxon>
        <taxon>Spermatophyta</taxon>
        <taxon>Magnoliopsida</taxon>
        <taxon>Liliopsida</taxon>
        <taxon>Poales</taxon>
        <taxon>Poaceae</taxon>
        <taxon>PACMAD clade</taxon>
        <taxon>Chloridoideae</taxon>
        <taxon>Eragrostideae</taxon>
        <taxon>Eragrostidinae</taxon>
        <taxon>Eragrostis</taxon>
    </lineage>
</organism>